<name>A0A1R3J6F2_COCAP</name>
<accession>A0A1R3J6F2</accession>
<dbReference type="EMBL" id="AWWV01008459">
    <property type="protein sequence ID" value="OMO90391.1"/>
    <property type="molecule type" value="Genomic_DNA"/>
</dbReference>
<reference evidence="2 3" key="1">
    <citation type="submission" date="2013-09" db="EMBL/GenBank/DDBJ databases">
        <title>Corchorus capsularis genome sequencing.</title>
        <authorList>
            <person name="Alam M."/>
            <person name="Haque M.S."/>
            <person name="Islam M.S."/>
            <person name="Emdad E.M."/>
            <person name="Islam M.M."/>
            <person name="Ahmed B."/>
            <person name="Halim A."/>
            <person name="Hossen Q.M.M."/>
            <person name="Hossain M.Z."/>
            <person name="Ahmed R."/>
            <person name="Khan M.M."/>
            <person name="Islam R."/>
            <person name="Rashid M.M."/>
            <person name="Khan S.A."/>
            <person name="Rahman M.S."/>
            <person name="Alam M."/>
        </authorList>
    </citation>
    <scope>NUCLEOTIDE SEQUENCE [LARGE SCALE GENOMIC DNA]</scope>
    <source>
        <strain evidence="3">cv. CVL-1</strain>
        <tissue evidence="2">Whole seedling</tissue>
    </source>
</reference>
<feature type="region of interest" description="Disordered" evidence="1">
    <location>
        <begin position="1"/>
        <end position="21"/>
    </location>
</feature>
<organism evidence="2 3">
    <name type="scientific">Corchorus capsularis</name>
    <name type="common">Jute</name>
    <dbReference type="NCBI Taxonomy" id="210143"/>
    <lineage>
        <taxon>Eukaryota</taxon>
        <taxon>Viridiplantae</taxon>
        <taxon>Streptophyta</taxon>
        <taxon>Embryophyta</taxon>
        <taxon>Tracheophyta</taxon>
        <taxon>Spermatophyta</taxon>
        <taxon>Magnoliopsida</taxon>
        <taxon>eudicotyledons</taxon>
        <taxon>Gunneridae</taxon>
        <taxon>Pentapetalae</taxon>
        <taxon>rosids</taxon>
        <taxon>malvids</taxon>
        <taxon>Malvales</taxon>
        <taxon>Malvaceae</taxon>
        <taxon>Grewioideae</taxon>
        <taxon>Apeibeae</taxon>
        <taxon>Corchorus</taxon>
    </lineage>
</organism>
<proteinExistence type="predicted"/>
<gene>
    <name evidence="2" type="ORF">CCACVL1_07377</name>
</gene>
<evidence type="ECO:0000256" key="1">
    <source>
        <dbReference type="SAM" id="MobiDB-lite"/>
    </source>
</evidence>
<keyword evidence="3" id="KW-1185">Reference proteome</keyword>
<comment type="caution">
    <text evidence="2">The sequence shown here is derived from an EMBL/GenBank/DDBJ whole genome shotgun (WGS) entry which is preliminary data.</text>
</comment>
<sequence length="134" mass="15318">MEDDDECHVENEDHGEKSEAITSLQRKSYSFSCLENDDEDMEKMDMLWEDFNEELKRVSSLRSGSRKLESSSSSKSAELYYVRGSDQFKVSKAAGGGICSGNGAIICRHQRRQRYSMLTVMKSLKKIFSLRNLV</sequence>
<feature type="compositionally biased region" description="Basic and acidic residues" evidence="1">
    <location>
        <begin position="8"/>
        <end position="19"/>
    </location>
</feature>
<dbReference type="PANTHER" id="PTHR34666:SF1">
    <property type="entry name" value="OS02G0554800 PROTEIN"/>
    <property type="match status" value="1"/>
</dbReference>
<dbReference type="OrthoDB" id="1917400at2759"/>
<dbReference type="AlphaFoldDB" id="A0A1R3J6F2"/>
<protein>
    <submittedName>
        <fullName evidence="2">Uncharacterized protein</fullName>
    </submittedName>
</protein>
<dbReference type="Gramene" id="OMO90391">
    <property type="protein sequence ID" value="OMO90391"/>
    <property type="gene ID" value="CCACVL1_07377"/>
</dbReference>
<evidence type="ECO:0000313" key="3">
    <source>
        <dbReference type="Proteomes" id="UP000188268"/>
    </source>
</evidence>
<dbReference type="Proteomes" id="UP000188268">
    <property type="component" value="Unassembled WGS sequence"/>
</dbReference>
<evidence type="ECO:0000313" key="2">
    <source>
        <dbReference type="EMBL" id="OMO90391.1"/>
    </source>
</evidence>
<dbReference type="PANTHER" id="PTHR34666">
    <property type="entry name" value="EXPRESSED PROTEIN"/>
    <property type="match status" value="1"/>
</dbReference>